<keyword evidence="2" id="KW-0732">Signal</keyword>
<sequence>MEKFKVVITYFGFSILYLTSYGNGQNICLECEILEKCRVNDTFMFSNKNDFLKIDWKEPGEITDPRIDACLSPGMKIKGKLTDVLCSGSVDRKCHVIRPKYKYADPIKLCAACGYICGCRVNLMDALDVGKRVIVNFVLILSCLLAFFIMAI</sequence>
<keyword evidence="1" id="KW-1133">Transmembrane helix</keyword>
<feature type="signal peptide" evidence="2">
    <location>
        <begin position="1"/>
        <end position="24"/>
    </location>
</feature>
<gene>
    <name evidence="4" type="primary">LOC108615793</name>
</gene>
<dbReference type="RefSeq" id="XP_017866055.1">
    <property type="nucleotide sequence ID" value="XM_018010566.1"/>
</dbReference>
<feature type="transmembrane region" description="Helical" evidence="1">
    <location>
        <begin position="133"/>
        <end position="151"/>
    </location>
</feature>
<evidence type="ECO:0000313" key="4">
    <source>
        <dbReference type="RefSeq" id="XP_017866055.1"/>
    </source>
</evidence>
<evidence type="ECO:0000256" key="1">
    <source>
        <dbReference type="SAM" id="Phobius"/>
    </source>
</evidence>
<dbReference type="GeneID" id="108615793"/>
<evidence type="ECO:0000313" key="3">
    <source>
        <dbReference type="Proteomes" id="UP000694904"/>
    </source>
</evidence>
<keyword evidence="1" id="KW-0812">Transmembrane</keyword>
<accession>A0ABM1PFR9</accession>
<dbReference type="Proteomes" id="UP000694904">
    <property type="component" value="Chromosome 5"/>
</dbReference>
<feature type="chain" id="PRO_5047159853" evidence="2">
    <location>
        <begin position="25"/>
        <end position="152"/>
    </location>
</feature>
<evidence type="ECO:0000256" key="2">
    <source>
        <dbReference type="SAM" id="SignalP"/>
    </source>
</evidence>
<reference evidence="3" key="1">
    <citation type="journal article" date="1997" name="Nucleic Acids Res.">
        <title>tRNAscan-SE: a program for improved detection of transfer RNA genes in genomic sequence.</title>
        <authorList>
            <person name="Lowe T.M."/>
            <person name="Eddy S.R."/>
        </authorList>
    </citation>
    <scope>NUCLEOTIDE SEQUENCE [LARGE SCALE GENOMIC DNA]</scope>
</reference>
<protein>
    <submittedName>
        <fullName evidence="4">Uncharacterized protein LOC108615793</fullName>
    </submittedName>
</protein>
<reference evidence="3" key="2">
    <citation type="journal article" date="2016" name="G3 (Bethesda)">
        <title>Genome Evolution in Three Species of Cactophilic Drosophila.</title>
        <authorList>
            <person name="Sanchez-Flores A."/>
            <person name="Penazola F."/>
            <person name="Carpinteyro-Ponce J."/>
            <person name="Nazario-Yepiz N."/>
            <person name="Abreu-Goodger C."/>
            <person name="Machado C.A."/>
            <person name="Markow T.A."/>
        </authorList>
    </citation>
    <scope>NUCLEOTIDE SEQUENCE [LARGE SCALE GENOMIC DNA]</scope>
</reference>
<proteinExistence type="predicted"/>
<organism evidence="3 4">
    <name type="scientific">Drosophila arizonae</name>
    <name type="common">Fruit fly</name>
    <dbReference type="NCBI Taxonomy" id="7263"/>
    <lineage>
        <taxon>Eukaryota</taxon>
        <taxon>Metazoa</taxon>
        <taxon>Ecdysozoa</taxon>
        <taxon>Arthropoda</taxon>
        <taxon>Hexapoda</taxon>
        <taxon>Insecta</taxon>
        <taxon>Pterygota</taxon>
        <taxon>Neoptera</taxon>
        <taxon>Endopterygota</taxon>
        <taxon>Diptera</taxon>
        <taxon>Brachycera</taxon>
        <taxon>Muscomorpha</taxon>
        <taxon>Ephydroidea</taxon>
        <taxon>Drosophilidae</taxon>
        <taxon>Drosophila</taxon>
    </lineage>
</organism>
<keyword evidence="1" id="KW-0472">Membrane</keyword>
<reference evidence="4" key="3">
    <citation type="submission" date="2025-08" db="UniProtKB">
        <authorList>
            <consortium name="RefSeq"/>
        </authorList>
    </citation>
    <scope>IDENTIFICATION</scope>
    <source>
        <tissue evidence="4">Whole organism</tissue>
    </source>
</reference>
<keyword evidence="3" id="KW-1185">Reference proteome</keyword>
<name>A0ABM1PFR9_DROAR</name>